<reference evidence="1 2" key="1">
    <citation type="journal article" date="2016" name="Nat. Commun.">
        <title>Thousands of microbial genomes shed light on interconnected biogeochemical processes in an aquifer system.</title>
        <authorList>
            <person name="Anantharaman K."/>
            <person name="Brown C.T."/>
            <person name="Hug L.A."/>
            <person name="Sharon I."/>
            <person name="Castelle C.J."/>
            <person name="Probst A.J."/>
            <person name="Thomas B.C."/>
            <person name="Singh A."/>
            <person name="Wilkins M.J."/>
            <person name="Karaoz U."/>
            <person name="Brodie E.L."/>
            <person name="Williams K.H."/>
            <person name="Hubbard S.S."/>
            <person name="Banfield J.F."/>
        </authorList>
    </citation>
    <scope>NUCLEOTIDE SEQUENCE [LARGE SCALE GENOMIC DNA]</scope>
</reference>
<dbReference type="EMBL" id="MHHZ01000005">
    <property type="protein sequence ID" value="OGY42320.1"/>
    <property type="molecule type" value="Genomic_DNA"/>
</dbReference>
<evidence type="ECO:0000313" key="1">
    <source>
        <dbReference type="EMBL" id="OGY42320.1"/>
    </source>
</evidence>
<organism evidence="1 2">
    <name type="scientific">Candidatus Buchananbacteria bacterium RBG_13_36_9</name>
    <dbReference type="NCBI Taxonomy" id="1797530"/>
    <lineage>
        <taxon>Bacteria</taxon>
        <taxon>Candidatus Buchananiibacteriota</taxon>
    </lineage>
</organism>
<name>A0A1G1XRS7_9BACT</name>
<protein>
    <submittedName>
        <fullName evidence="1">Uncharacterized protein</fullName>
    </submittedName>
</protein>
<proteinExistence type="predicted"/>
<comment type="caution">
    <text evidence="1">The sequence shown here is derived from an EMBL/GenBank/DDBJ whole genome shotgun (WGS) entry which is preliminary data.</text>
</comment>
<accession>A0A1G1XRS7</accession>
<dbReference type="AlphaFoldDB" id="A0A1G1XRS7"/>
<dbReference type="Proteomes" id="UP000176498">
    <property type="component" value="Unassembled WGS sequence"/>
</dbReference>
<sequence length="92" mass="11615">MDFDFKVKKFDIDVYKSKFIEKFGNSNPFPKFKWQLSFFDHYIRFHDDHLRKQKDWDYHYDYTVYNHLKHGLPENWQYTSLNYLELIDYLDS</sequence>
<evidence type="ECO:0000313" key="2">
    <source>
        <dbReference type="Proteomes" id="UP000176498"/>
    </source>
</evidence>
<gene>
    <name evidence="1" type="ORF">A2Y82_04935</name>
</gene>